<gene>
    <name evidence="1" type="ORF">BB558_006946</name>
</gene>
<accession>A0A2U1IWD7</accession>
<comment type="caution">
    <text evidence="1">The sequence shown here is derived from an EMBL/GenBank/DDBJ whole genome shotgun (WGS) entry which is preliminary data.</text>
</comment>
<sequence length="101" mass="12148">MKSSSNTRKPQRSHKERIKTWKIDIPVLRAEGLKNSQVKGEEEVRYNMKELWEGTYYIEKRLDKETYIVYDDKGNKDLLHGNRLVYYRQVDRMIPQVNVVC</sequence>
<proteinExistence type="predicted"/>
<dbReference type="Proteomes" id="UP000245591">
    <property type="component" value="Unassembled WGS sequence"/>
</dbReference>
<keyword evidence="2" id="KW-1185">Reference proteome</keyword>
<reference evidence="1 2" key="1">
    <citation type="journal article" date="2018" name="MBio">
        <title>Comparative Genomics Reveals the Core Gene Toolbox for the Fungus-Insect Symbiosis.</title>
        <authorList>
            <person name="Wang Y."/>
            <person name="Stata M."/>
            <person name="Wang W."/>
            <person name="Stajich J.E."/>
            <person name="White M.M."/>
            <person name="Moncalvo J.M."/>
        </authorList>
    </citation>
    <scope>NUCLEOTIDE SEQUENCE [LARGE SCALE GENOMIC DNA]</scope>
    <source>
        <strain evidence="1 2">AUS-126-30</strain>
    </source>
</reference>
<name>A0A2U1IWD7_SMIAN</name>
<dbReference type="EMBL" id="MBFU01000979">
    <property type="protein sequence ID" value="PVZ97119.1"/>
    <property type="molecule type" value="Genomic_DNA"/>
</dbReference>
<dbReference type="AlphaFoldDB" id="A0A2U1IWD7"/>
<evidence type="ECO:0000313" key="1">
    <source>
        <dbReference type="EMBL" id="PVZ97119.1"/>
    </source>
</evidence>
<evidence type="ECO:0000313" key="2">
    <source>
        <dbReference type="Proteomes" id="UP000245591"/>
    </source>
</evidence>
<protein>
    <submittedName>
        <fullName evidence="1">Uncharacterized protein</fullName>
    </submittedName>
</protein>
<organism evidence="1 2">
    <name type="scientific">Smittium angustum</name>
    <dbReference type="NCBI Taxonomy" id="133377"/>
    <lineage>
        <taxon>Eukaryota</taxon>
        <taxon>Fungi</taxon>
        <taxon>Fungi incertae sedis</taxon>
        <taxon>Zoopagomycota</taxon>
        <taxon>Kickxellomycotina</taxon>
        <taxon>Harpellomycetes</taxon>
        <taxon>Harpellales</taxon>
        <taxon>Legeriomycetaceae</taxon>
        <taxon>Smittium</taxon>
    </lineage>
</organism>